<accession>A0A2R3P7N0</accession>
<sequence length="501" mass="57445">MKKLVQLLGVITLTGTSVITAVSIQSYNSTLDKEPQAQIVKKETIENILQESVSELSLSEEEIINNLENALNDIPGIEKTEIKLEESFSTIEQEFNVKVSLAKNFKWNQENFEGIFKVKASFDDTSKILNHLENVKQKIIIWFAEKYFDARKWVGTYPNDASLSKSKYTFELYDYLEIEDDSYIKDIEHFSSSIEQANNSNQFDDNSIYNIVIIPEDTVDKSNNSFDEVLKPFAINFNKQTIEDALENKTIEVNTFIGKNDKELITEIENILKKNNENIKWDIIDFSLDINKYPYIIHLTPSNKETFFYKPDPIKLEVSYLEIPAITNNLKFVEVKNRKIDNESKLLIEIKQTLIDIDERLNDDNVEIILTCGIETIQEVQTEVFTNFEVKALQNSKLKGSKTFDIIDQRKSIDVVLSNLNEVEVNDISIAAHTTNLNKVRDAISQIDSDLTKDDQVELVMIQGTVDGNLICKAVKVRAKPNSKKYISEHLVKLVLTNNLN</sequence>
<dbReference type="Proteomes" id="UP000239216">
    <property type="component" value="Chromosome"/>
</dbReference>
<evidence type="ECO:0000313" key="1">
    <source>
        <dbReference type="EMBL" id="AVN64484.1"/>
    </source>
</evidence>
<reference evidence="1 2" key="1">
    <citation type="submission" date="2017-07" db="EMBL/GenBank/DDBJ databases">
        <title>Comparative genomic analysis of Mesoplasma florum.</title>
        <authorList>
            <person name="Baby V."/>
            <person name="Lachance J.-C."/>
            <person name="Gagnon J."/>
            <person name="Lucier J.-F."/>
            <person name="Matteau D."/>
            <person name="Knight T.F."/>
            <person name="Rodrigue S."/>
        </authorList>
    </citation>
    <scope>NUCLEOTIDE SEQUENCE [LARGE SCALE GENOMIC DNA]</scope>
    <source>
        <strain evidence="1 2">CnuA-2</strain>
    </source>
</reference>
<dbReference type="EMBL" id="CP022513">
    <property type="protein sequence ID" value="AVN64484.1"/>
    <property type="molecule type" value="Genomic_DNA"/>
</dbReference>
<gene>
    <name evidence="1" type="ORF">CG003_02305</name>
</gene>
<proteinExistence type="predicted"/>
<dbReference type="AlphaFoldDB" id="A0A2R3P7N0"/>
<evidence type="ECO:0000313" key="2">
    <source>
        <dbReference type="Proteomes" id="UP000239216"/>
    </source>
</evidence>
<name>A0A2R3P7N0_MESFO</name>
<organism evidence="1 2">
    <name type="scientific">Mesoplasma florum</name>
    <name type="common">Acholeplasma florum</name>
    <dbReference type="NCBI Taxonomy" id="2151"/>
    <lineage>
        <taxon>Bacteria</taxon>
        <taxon>Bacillati</taxon>
        <taxon>Mycoplasmatota</taxon>
        <taxon>Mollicutes</taxon>
        <taxon>Entomoplasmatales</taxon>
        <taxon>Entomoplasmataceae</taxon>
        <taxon>Mesoplasma</taxon>
    </lineage>
</organism>
<protein>
    <submittedName>
        <fullName evidence="1">Uncharacterized protein</fullName>
    </submittedName>
</protein>
<dbReference type="RefSeq" id="WP_029512000.1">
    <property type="nucleotide sequence ID" value="NZ_CP022513.1"/>
</dbReference>